<dbReference type="Proteomes" id="UP000749559">
    <property type="component" value="Unassembled WGS sequence"/>
</dbReference>
<dbReference type="InterPro" id="IPR016186">
    <property type="entry name" value="C-type_lectin-like/link_sf"/>
</dbReference>
<protein>
    <submittedName>
        <fullName evidence="1">Uncharacterized protein</fullName>
    </submittedName>
</protein>
<evidence type="ECO:0000313" key="2">
    <source>
        <dbReference type="Proteomes" id="UP000749559"/>
    </source>
</evidence>
<gene>
    <name evidence="1" type="ORF">OFUS_LOCUS15560</name>
</gene>
<dbReference type="InterPro" id="IPR016187">
    <property type="entry name" value="CTDL_fold"/>
</dbReference>
<evidence type="ECO:0000313" key="1">
    <source>
        <dbReference type="EMBL" id="CAH1790346.1"/>
    </source>
</evidence>
<dbReference type="Gene3D" id="3.10.100.10">
    <property type="entry name" value="Mannose-Binding Protein A, subunit A"/>
    <property type="match status" value="1"/>
</dbReference>
<organism evidence="1 2">
    <name type="scientific">Owenia fusiformis</name>
    <name type="common">Polychaete worm</name>
    <dbReference type="NCBI Taxonomy" id="6347"/>
    <lineage>
        <taxon>Eukaryota</taxon>
        <taxon>Metazoa</taxon>
        <taxon>Spiralia</taxon>
        <taxon>Lophotrochozoa</taxon>
        <taxon>Annelida</taxon>
        <taxon>Polychaeta</taxon>
        <taxon>Sedentaria</taxon>
        <taxon>Canalipalpata</taxon>
        <taxon>Sabellida</taxon>
        <taxon>Oweniida</taxon>
        <taxon>Oweniidae</taxon>
        <taxon>Owenia</taxon>
    </lineage>
</organism>
<dbReference type="EMBL" id="CAIIXF020000007">
    <property type="protein sequence ID" value="CAH1790346.1"/>
    <property type="molecule type" value="Genomic_DNA"/>
</dbReference>
<reference evidence="1" key="1">
    <citation type="submission" date="2022-03" db="EMBL/GenBank/DDBJ databases">
        <authorList>
            <person name="Martin C."/>
        </authorList>
    </citation>
    <scope>NUCLEOTIDE SEQUENCE</scope>
</reference>
<dbReference type="SUPFAM" id="SSF56436">
    <property type="entry name" value="C-type lectin-like"/>
    <property type="match status" value="1"/>
</dbReference>
<accession>A0A8J1YBQ1</accession>
<comment type="caution">
    <text evidence="1">The sequence shown here is derived from an EMBL/GenBank/DDBJ whole genome shotgun (WGS) entry which is preliminary data.</text>
</comment>
<proteinExistence type="predicted"/>
<name>A0A8J1YBQ1_OWEFU</name>
<sequence>MMCVLTDGCLHFQYNKISEECQLLRSEWLEPGVDSYPSSNDWTLWELQWGCGMSEASCPKTAPCPSGFVFSNCGSCYWFETDSQLDYETASQNCRDKYGSSLLSLETKKELRAMEEYLISQGLQNLGDFLTSGKSTESERGYTAEFKIQWSFNMGVISHTAAQSDIFLRTLSHYYT</sequence>
<dbReference type="AlphaFoldDB" id="A0A8J1YBQ1"/>
<keyword evidence="2" id="KW-1185">Reference proteome</keyword>